<evidence type="ECO:0000256" key="2">
    <source>
        <dbReference type="ARBA" id="ARBA00004496"/>
    </source>
</evidence>
<gene>
    <name evidence="11" type="ORF">NESM_000217600</name>
</gene>
<dbReference type="PANTHER" id="PTHR43808:SF31">
    <property type="entry name" value="N-ACETYL-L-CITRULLINE DEACETYLASE"/>
    <property type="match status" value="1"/>
</dbReference>
<evidence type="ECO:0000313" key="11">
    <source>
        <dbReference type="EMBL" id="KAK7201536.1"/>
    </source>
</evidence>
<evidence type="ECO:0000256" key="1">
    <source>
        <dbReference type="ARBA" id="ARBA00001947"/>
    </source>
</evidence>
<evidence type="ECO:0000256" key="3">
    <source>
        <dbReference type="ARBA" id="ARBA00006247"/>
    </source>
</evidence>
<dbReference type="GO" id="GO:0008777">
    <property type="term" value="F:acetylornithine deacetylase activity"/>
    <property type="evidence" value="ECO:0007669"/>
    <property type="project" value="TreeGrafter"/>
</dbReference>
<dbReference type="InterPro" id="IPR002933">
    <property type="entry name" value="Peptidase_M20"/>
</dbReference>
<keyword evidence="11" id="KW-0645">Protease</keyword>
<dbReference type="GO" id="GO:0046872">
    <property type="term" value="F:metal ion binding"/>
    <property type="evidence" value="ECO:0007669"/>
    <property type="project" value="UniProtKB-KW"/>
</dbReference>
<evidence type="ECO:0000259" key="10">
    <source>
        <dbReference type="Pfam" id="PF07687"/>
    </source>
</evidence>
<evidence type="ECO:0000256" key="8">
    <source>
        <dbReference type="ARBA" id="ARBA00022801"/>
    </source>
</evidence>
<dbReference type="Pfam" id="PF01546">
    <property type="entry name" value="Peptidase_M20"/>
    <property type="match status" value="1"/>
</dbReference>
<evidence type="ECO:0000256" key="6">
    <source>
        <dbReference type="ARBA" id="ARBA00022605"/>
    </source>
</evidence>
<keyword evidence="5" id="KW-0055">Arginine biosynthesis</keyword>
<reference evidence="11 12" key="1">
    <citation type="journal article" date="2021" name="MBio">
        <title>A New Model Trypanosomatid, Novymonas esmeraldas: Genomic Perception of Its 'Candidatus Pandoraea novymonadis' Endosymbiont.</title>
        <authorList>
            <person name="Zakharova A."/>
            <person name="Saura A."/>
            <person name="Butenko A."/>
            <person name="Podesvova L."/>
            <person name="Warmusova S."/>
            <person name="Kostygov A.Y."/>
            <person name="Nenarokova A."/>
            <person name="Lukes J."/>
            <person name="Opperdoes F.R."/>
            <person name="Yurchenko V."/>
        </authorList>
    </citation>
    <scope>NUCLEOTIDE SEQUENCE [LARGE SCALE GENOMIC DNA]</scope>
    <source>
        <strain evidence="11 12">E262AT.01</strain>
    </source>
</reference>
<comment type="subcellular location">
    <subcellularLocation>
        <location evidence="2">Cytoplasm</location>
    </subcellularLocation>
</comment>
<dbReference type="GO" id="GO:0006526">
    <property type="term" value="P:L-arginine biosynthetic process"/>
    <property type="evidence" value="ECO:0007669"/>
    <property type="project" value="UniProtKB-KW"/>
</dbReference>
<organism evidence="11 12">
    <name type="scientific">Novymonas esmeraldas</name>
    <dbReference type="NCBI Taxonomy" id="1808958"/>
    <lineage>
        <taxon>Eukaryota</taxon>
        <taxon>Discoba</taxon>
        <taxon>Euglenozoa</taxon>
        <taxon>Kinetoplastea</taxon>
        <taxon>Metakinetoplastina</taxon>
        <taxon>Trypanosomatida</taxon>
        <taxon>Trypanosomatidae</taxon>
        <taxon>Novymonas</taxon>
    </lineage>
</organism>
<evidence type="ECO:0000313" key="12">
    <source>
        <dbReference type="Proteomes" id="UP001430356"/>
    </source>
</evidence>
<dbReference type="NCBIfam" id="NF005710">
    <property type="entry name" value="PRK07522.1"/>
    <property type="match status" value="1"/>
</dbReference>
<evidence type="ECO:0000256" key="7">
    <source>
        <dbReference type="ARBA" id="ARBA00022723"/>
    </source>
</evidence>
<dbReference type="InterPro" id="IPR001261">
    <property type="entry name" value="ArgE/DapE_CS"/>
</dbReference>
<dbReference type="PANTHER" id="PTHR43808">
    <property type="entry name" value="ACETYLORNITHINE DEACETYLASE"/>
    <property type="match status" value="1"/>
</dbReference>
<dbReference type="Gene3D" id="3.40.630.10">
    <property type="entry name" value="Zn peptidases"/>
    <property type="match status" value="1"/>
</dbReference>
<dbReference type="GO" id="GO:0005737">
    <property type="term" value="C:cytoplasm"/>
    <property type="evidence" value="ECO:0007669"/>
    <property type="project" value="UniProtKB-SubCell"/>
</dbReference>
<dbReference type="SUPFAM" id="SSF55031">
    <property type="entry name" value="Bacterial exopeptidase dimerisation domain"/>
    <property type="match status" value="1"/>
</dbReference>
<proteinExistence type="inferred from homology"/>
<comment type="caution">
    <text evidence="11">The sequence shown here is derived from an EMBL/GenBank/DDBJ whole genome shotgun (WGS) entry which is preliminary data.</text>
</comment>
<keyword evidence="11" id="KW-0121">Carboxypeptidase</keyword>
<keyword evidence="4" id="KW-0963">Cytoplasm</keyword>
<dbReference type="Pfam" id="PF07687">
    <property type="entry name" value="M20_dimer"/>
    <property type="match status" value="1"/>
</dbReference>
<dbReference type="GO" id="GO:0004180">
    <property type="term" value="F:carboxypeptidase activity"/>
    <property type="evidence" value="ECO:0007669"/>
    <property type="project" value="UniProtKB-KW"/>
</dbReference>
<keyword evidence="6" id="KW-0028">Amino-acid biosynthesis</keyword>
<keyword evidence="9" id="KW-0862">Zinc</keyword>
<protein>
    <submittedName>
        <fullName evidence="11">Glutamamyl carboxypeptidase</fullName>
    </submittedName>
</protein>
<dbReference type="PROSITE" id="PS00759">
    <property type="entry name" value="ARGE_DAPE_CPG2_2"/>
    <property type="match status" value="1"/>
</dbReference>
<keyword evidence="8" id="KW-0378">Hydrolase</keyword>
<evidence type="ECO:0000256" key="4">
    <source>
        <dbReference type="ARBA" id="ARBA00022490"/>
    </source>
</evidence>
<sequence length="398" mass="44130">MEAYPTDHTSWLAKLVSFDTVSRNSNLPLLDYVKGYLESLGIDSLYVYHPAKTHANLFATLPGKDGTKEGGIVLSGHTDVVPVDGQKWDSDPFTLTERDGKLYGRGTADMKGFIAVCLTLLPTFLAMKRTKPIHLVFSFDEECGCRGIPYLIRYLKAMNFKADCCLVGDTGFEIRTGSKGLNSWKVVVRGKAIHSSMALMNTSCNAIEYAAQIITKIRAMAMDLKKNSKHDPRYSCPFSCMSLGTIKGGNAVNTVPAECEFEFSVRVTETAMAKRVEAEVRHYIDSVVLPAMREEYPEASVEMTPDWDAPAFNADENNPFTQTVRKMMNDFTVRKMSGGSESGFFEETLGIPTVIVGPGGYKVHQANEHTEVRLLDKSMKFTEDLVRRYTGAEAVSKL</sequence>
<keyword evidence="7" id="KW-0479">Metal-binding</keyword>
<comment type="cofactor">
    <cofactor evidence="1">
        <name>Zn(2+)</name>
        <dbReference type="ChEBI" id="CHEBI:29105"/>
    </cofactor>
</comment>
<dbReference type="CDD" id="cd03894">
    <property type="entry name" value="M20_ArgE"/>
    <property type="match status" value="1"/>
</dbReference>
<dbReference type="AlphaFoldDB" id="A0AAW0F8D5"/>
<dbReference type="InterPro" id="IPR011650">
    <property type="entry name" value="Peptidase_M20_dimer"/>
</dbReference>
<name>A0AAW0F8D5_9TRYP</name>
<accession>A0AAW0F8D5</accession>
<keyword evidence="12" id="KW-1185">Reference proteome</keyword>
<evidence type="ECO:0000256" key="9">
    <source>
        <dbReference type="ARBA" id="ARBA00022833"/>
    </source>
</evidence>
<dbReference type="SUPFAM" id="SSF53187">
    <property type="entry name" value="Zn-dependent exopeptidases"/>
    <property type="match status" value="1"/>
</dbReference>
<dbReference type="Gene3D" id="3.30.70.360">
    <property type="match status" value="1"/>
</dbReference>
<evidence type="ECO:0000256" key="5">
    <source>
        <dbReference type="ARBA" id="ARBA00022571"/>
    </source>
</evidence>
<comment type="similarity">
    <text evidence="3">Belongs to the peptidase M20A family.</text>
</comment>
<dbReference type="FunFam" id="3.30.70.360:FF:000003">
    <property type="entry name" value="Acetylornithine deacetylase"/>
    <property type="match status" value="1"/>
</dbReference>
<feature type="domain" description="Peptidase M20 dimerisation" evidence="10">
    <location>
        <begin position="176"/>
        <end position="287"/>
    </location>
</feature>
<dbReference type="InterPro" id="IPR036264">
    <property type="entry name" value="Bact_exopeptidase_dim_dom"/>
</dbReference>
<dbReference type="InterPro" id="IPR050072">
    <property type="entry name" value="Peptidase_M20A"/>
</dbReference>
<dbReference type="Proteomes" id="UP001430356">
    <property type="component" value="Unassembled WGS sequence"/>
</dbReference>
<dbReference type="EMBL" id="JAECZO010000016">
    <property type="protein sequence ID" value="KAK7201536.1"/>
    <property type="molecule type" value="Genomic_DNA"/>
</dbReference>